<dbReference type="PANTHER" id="PTHR11183">
    <property type="entry name" value="GLYCOGENIN SUBFAMILY MEMBER"/>
    <property type="match status" value="1"/>
</dbReference>
<protein>
    <recommendedName>
        <fullName evidence="3">Glycogenin glucosyltransferase</fullName>
    </recommendedName>
</protein>
<dbReference type="AlphaFoldDB" id="A0A4R0RNZ3"/>
<organism evidence="1 2">
    <name type="scientific">Steccherinum ochraceum</name>
    <dbReference type="NCBI Taxonomy" id="92696"/>
    <lineage>
        <taxon>Eukaryota</taxon>
        <taxon>Fungi</taxon>
        <taxon>Dikarya</taxon>
        <taxon>Basidiomycota</taxon>
        <taxon>Agaricomycotina</taxon>
        <taxon>Agaricomycetes</taxon>
        <taxon>Polyporales</taxon>
        <taxon>Steccherinaceae</taxon>
        <taxon>Steccherinum</taxon>
    </lineage>
</organism>
<proteinExistence type="predicted"/>
<gene>
    <name evidence="1" type="ORF">EIP91_000639</name>
</gene>
<accession>A0A4R0RNZ3</accession>
<evidence type="ECO:0008006" key="3">
    <source>
        <dbReference type="Google" id="ProtNLM"/>
    </source>
</evidence>
<dbReference type="Proteomes" id="UP000292702">
    <property type="component" value="Unassembled WGS sequence"/>
</dbReference>
<dbReference type="Pfam" id="PF01501">
    <property type="entry name" value="Glyco_transf_8"/>
    <property type="match status" value="1"/>
</dbReference>
<dbReference type="OrthoDB" id="2014201at2759"/>
<dbReference type="Gene3D" id="3.90.550.10">
    <property type="entry name" value="Spore Coat Polysaccharide Biosynthesis Protein SpsA, Chain A"/>
    <property type="match status" value="1"/>
</dbReference>
<dbReference type="CDD" id="cd02537">
    <property type="entry name" value="GT8_Glycogenin"/>
    <property type="match status" value="1"/>
</dbReference>
<dbReference type="GO" id="GO:0016757">
    <property type="term" value="F:glycosyltransferase activity"/>
    <property type="evidence" value="ECO:0007669"/>
    <property type="project" value="InterPro"/>
</dbReference>
<dbReference type="InterPro" id="IPR050587">
    <property type="entry name" value="GNT1/Glycosyltrans_8"/>
</dbReference>
<comment type="caution">
    <text evidence="1">The sequence shown here is derived from an EMBL/GenBank/DDBJ whole genome shotgun (WGS) entry which is preliminary data.</text>
</comment>
<reference evidence="1 2" key="1">
    <citation type="submission" date="2018-11" db="EMBL/GenBank/DDBJ databases">
        <title>Genome assembly of Steccherinum ochraceum LE-BIN_3174, the white-rot fungus of the Steccherinaceae family (The Residual Polyporoid clade, Polyporales, Basidiomycota).</title>
        <authorList>
            <person name="Fedorova T.V."/>
            <person name="Glazunova O.A."/>
            <person name="Landesman E.O."/>
            <person name="Moiseenko K.V."/>
            <person name="Psurtseva N.V."/>
            <person name="Savinova O.S."/>
            <person name="Shakhova N.V."/>
            <person name="Tyazhelova T.V."/>
            <person name="Vasina D.V."/>
        </authorList>
    </citation>
    <scope>NUCLEOTIDE SEQUENCE [LARGE SCALE GENOMIC DNA]</scope>
    <source>
        <strain evidence="1 2">LE-BIN_3174</strain>
    </source>
</reference>
<dbReference type="SUPFAM" id="SSF53448">
    <property type="entry name" value="Nucleotide-diphospho-sugar transferases"/>
    <property type="match status" value="1"/>
</dbReference>
<dbReference type="InterPro" id="IPR029044">
    <property type="entry name" value="Nucleotide-diphossugar_trans"/>
</dbReference>
<keyword evidence="2" id="KW-1185">Reference proteome</keyword>
<name>A0A4R0RNZ3_9APHY</name>
<dbReference type="InterPro" id="IPR002495">
    <property type="entry name" value="Glyco_trans_8"/>
</dbReference>
<dbReference type="EMBL" id="RWJN01000113">
    <property type="protein sequence ID" value="TCD67019.1"/>
    <property type="molecule type" value="Genomic_DNA"/>
</dbReference>
<evidence type="ECO:0000313" key="1">
    <source>
        <dbReference type="EMBL" id="TCD67019.1"/>
    </source>
</evidence>
<sequence>MSGPKAAWTTLLTKSSYLPGLLVLHETFLSVGSKYPLVVMATPELPQDAREVLKKRGLIIRDVDRLQPEDGVHTVSELDARFGDTWTKLRAFELAEYDRVVLVDSDMIVMKNMDELMDLELPSDWIAAAHACACNPRKFPHYPADWIPENCAHTSVAWPTAISNPPVITKDSPRPYGLLNSGLVVINPSLELANSLEHYLATSPLISSFKFPDQDLLAAYFEGKWKVLPWCYNALKTLRIIHKPLWRDDEIRCLHYILAEKPWRTPQGSAGDYEEVHGWWWDRYYKLESEMKGSDPEGWKLVEAHVAKA</sequence>
<evidence type="ECO:0000313" key="2">
    <source>
        <dbReference type="Proteomes" id="UP000292702"/>
    </source>
</evidence>
<dbReference type="STRING" id="92696.A0A4R0RNZ3"/>